<dbReference type="Pfam" id="PF02661">
    <property type="entry name" value="Fic"/>
    <property type="match status" value="1"/>
</dbReference>
<feature type="domain" description="Fido" evidence="4">
    <location>
        <begin position="121"/>
        <end position="274"/>
    </location>
</feature>
<evidence type="ECO:0000256" key="1">
    <source>
        <dbReference type="PIRSR" id="PIRSR640198-1"/>
    </source>
</evidence>
<evidence type="ECO:0000256" key="3">
    <source>
        <dbReference type="PIRSR" id="PIRSR640198-3"/>
    </source>
</evidence>
<proteinExistence type="predicted"/>
<dbReference type="STRING" id="1121442.SAMN02745702_02922"/>
<dbReference type="PROSITE" id="PS51459">
    <property type="entry name" value="FIDO"/>
    <property type="match status" value="1"/>
</dbReference>
<dbReference type="EMBL" id="FUYA01000016">
    <property type="protein sequence ID" value="SKA83713.1"/>
    <property type="molecule type" value="Genomic_DNA"/>
</dbReference>
<dbReference type="OrthoDB" id="9813719at2"/>
<dbReference type="AlphaFoldDB" id="A0A1T4X4V5"/>
<feature type="active site" evidence="1">
    <location>
        <position position="208"/>
    </location>
</feature>
<protein>
    <submittedName>
        <fullName evidence="6">Fic family protein</fullName>
    </submittedName>
</protein>
<dbReference type="PANTHER" id="PTHR13504:SF38">
    <property type="entry name" value="FIDO DOMAIN-CONTAINING PROTEIN"/>
    <property type="match status" value="1"/>
</dbReference>
<sequence length="380" mass="43391">MVAKPVTKKHLTHKTGKFIFSCEYDEQVISPKIIESRILYSTVSELPILPHIAAKLREDIIKRSIFGTAAIEGNSLSEDEVGALLTADDALKLEGRSELEIGNLKALYALLDGEKQGFWGVTEDFIRDVHRTLTRGIEYFHNSPGNYRNEPVFVGNADHGGRYTPPKTLDDIQTLMGIFVEWMNSEEMAGLDPMIRAALAHFHLAKIHPFQDGNGRSSRFVEAMILDQAGIKYLPQMMSNFYYRNIDEYFIAFSRVIKSKHPEDVTPFLSFYFDGIISSLKEIKEHVTLSIRRLSLKDYYHILHREKDLSQRQLDLLQIALETMLEFSLNDVFSHPVLRALYGGVSVATARRDLKKLKEMGLLLSRSDGKYYRVNMLRLG</sequence>
<dbReference type="GO" id="GO:0005524">
    <property type="term" value="F:ATP binding"/>
    <property type="evidence" value="ECO:0007669"/>
    <property type="project" value="UniProtKB-KW"/>
</dbReference>
<accession>A0A1T4X4V5</accession>
<feature type="site" description="Important for autoinhibition of adenylyltransferase activity" evidence="3">
    <location>
        <position position="72"/>
    </location>
</feature>
<dbReference type="PANTHER" id="PTHR13504">
    <property type="entry name" value="FIDO DOMAIN-CONTAINING PROTEIN DDB_G0283145"/>
    <property type="match status" value="1"/>
</dbReference>
<evidence type="ECO:0000313" key="7">
    <source>
        <dbReference type="Proteomes" id="UP000189733"/>
    </source>
</evidence>
<gene>
    <name evidence="5" type="ORF">SAMN02745702_02922</name>
    <name evidence="6" type="ORF">SAMN02745702_02978</name>
</gene>
<dbReference type="Proteomes" id="UP000189733">
    <property type="component" value="Unassembled WGS sequence"/>
</dbReference>
<dbReference type="Gene3D" id="1.10.3290.10">
    <property type="entry name" value="Fido-like domain"/>
    <property type="match status" value="1"/>
</dbReference>
<evidence type="ECO:0000313" key="6">
    <source>
        <dbReference type="EMBL" id="SKA84690.1"/>
    </source>
</evidence>
<evidence type="ECO:0000256" key="2">
    <source>
        <dbReference type="PIRSR" id="PIRSR640198-2"/>
    </source>
</evidence>
<dbReference type="InterPro" id="IPR036597">
    <property type="entry name" value="Fido-like_dom_sf"/>
</dbReference>
<name>A0A1T4X4V5_9BACT</name>
<keyword evidence="2" id="KW-0067">ATP-binding</keyword>
<keyword evidence="2" id="KW-0547">Nucleotide-binding</keyword>
<dbReference type="InterPro" id="IPR040198">
    <property type="entry name" value="Fido_containing"/>
</dbReference>
<evidence type="ECO:0000313" key="5">
    <source>
        <dbReference type="EMBL" id="SKA83713.1"/>
    </source>
</evidence>
<dbReference type="RefSeq" id="WP_078686185.1">
    <property type="nucleotide sequence ID" value="NZ_FUYA01000016.1"/>
</dbReference>
<reference evidence="6 7" key="1">
    <citation type="submission" date="2017-02" db="EMBL/GenBank/DDBJ databases">
        <authorList>
            <person name="Peterson S.W."/>
        </authorList>
    </citation>
    <scope>NUCLEOTIDE SEQUENCE [LARGE SCALE GENOMIC DNA]</scope>
    <source>
        <strain evidence="6 7">DSM 18034</strain>
    </source>
</reference>
<keyword evidence="7" id="KW-1185">Reference proteome</keyword>
<dbReference type="SUPFAM" id="SSF140931">
    <property type="entry name" value="Fic-like"/>
    <property type="match status" value="1"/>
</dbReference>
<feature type="binding site" evidence="2">
    <location>
        <begin position="212"/>
        <end position="219"/>
    </location>
    <ligand>
        <name>ATP</name>
        <dbReference type="ChEBI" id="CHEBI:30616"/>
    </ligand>
</feature>
<dbReference type="EMBL" id="FUYA01000024">
    <property type="protein sequence ID" value="SKA84690.1"/>
    <property type="molecule type" value="Genomic_DNA"/>
</dbReference>
<organism evidence="6 7">
    <name type="scientific">Desulfobaculum bizertense DSM 18034</name>
    <dbReference type="NCBI Taxonomy" id="1121442"/>
    <lineage>
        <taxon>Bacteria</taxon>
        <taxon>Pseudomonadati</taxon>
        <taxon>Thermodesulfobacteriota</taxon>
        <taxon>Desulfovibrionia</taxon>
        <taxon>Desulfovibrionales</taxon>
        <taxon>Desulfovibrionaceae</taxon>
        <taxon>Desulfobaculum</taxon>
    </lineage>
</organism>
<evidence type="ECO:0000259" key="4">
    <source>
        <dbReference type="PROSITE" id="PS51459"/>
    </source>
</evidence>
<dbReference type="InterPro" id="IPR003812">
    <property type="entry name" value="Fido"/>
</dbReference>